<evidence type="ECO:0000256" key="9">
    <source>
        <dbReference type="ARBA" id="ARBA00023027"/>
    </source>
</evidence>
<feature type="transmembrane region" description="Helical" evidence="12">
    <location>
        <begin position="31"/>
        <end position="51"/>
    </location>
</feature>
<geneLocation type="mitochondrion" evidence="14"/>
<keyword evidence="7" id="KW-1278">Translocase</keyword>
<feature type="transmembrane region" description="Helical" evidence="12">
    <location>
        <begin position="299"/>
        <end position="318"/>
    </location>
</feature>
<comment type="function">
    <text evidence="12">Core subunit of the mitochondrial membrane respiratory chain NADH dehydrogenase (Complex I) which catalyzes electron transfer from NADH through the respiratory chain, using ubiquinone as an electron acceptor. Essential for the catalytic activity and assembly of complex I.</text>
</comment>
<evidence type="ECO:0000256" key="12">
    <source>
        <dbReference type="RuleBase" id="RU003297"/>
    </source>
</evidence>
<organism evidence="14">
    <name type="scientific">Prasinoderma coloniale</name>
    <dbReference type="NCBI Taxonomy" id="156133"/>
    <lineage>
        <taxon>Eukaryota</taxon>
        <taxon>Viridiplantae</taxon>
        <taxon>Prasinodermophyta</taxon>
        <taxon>Prasinodermophyceae</taxon>
        <taxon>Prasinodermales</taxon>
        <taxon>Prasinodermaceae</taxon>
        <taxon>Prasinoderma</taxon>
    </lineage>
</organism>
<keyword evidence="9 12" id="KW-0520">NAD</keyword>
<dbReference type="GO" id="GO:0015990">
    <property type="term" value="P:electron transport coupled proton transport"/>
    <property type="evidence" value="ECO:0007669"/>
    <property type="project" value="TreeGrafter"/>
</dbReference>
<evidence type="ECO:0000256" key="3">
    <source>
        <dbReference type="ARBA" id="ARBA00009025"/>
    </source>
</evidence>
<dbReference type="PANTHER" id="PTHR43507:SF1">
    <property type="entry name" value="NADH-UBIQUINONE OXIDOREDUCTASE CHAIN 4"/>
    <property type="match status" value="1"/>
</dbReference>
<comment type="function">
    <text evidence="1">Core subunit of the mitochondrial membrane respiratory chain NADH dehydrogenase (Complex I) that is believed to belong to the minimal assembly required for catalysis. Complex I functions in the transfer of electrons from NADH to the respiratory chain. The immediate electron acceptor for the enzyme is believed to be ubiquinone.</text>
</comment>
<dbReference type="PANTHER" id="PTHR43507">
    <property type="entry name" value="NADH-UBIQUINONE OXIDOREDUCTASE CHAIN 4"/>
    <property type="match status" value="1"/>
</dbReference>
<keyword evidence="12" id="KW-0813">Transport</keyword>
<keyword evidence="6 12" id="KW-0812">Transmembrane</keyword>
<dbReference type="AlphaFoldDB" id="V9PAD2"/>
<keyword evidence="11 12" id="KW-0472">Membrane</keyword>
<keyword evidence="12" id="KW-0679">Respiratory chain</keyword>
<dbReference type="GO" id="GO:0003954">
    <property type="term" value="F:NADH dehydrogenase activity"/>
    <property type="evidence" value="ECO:0007669"/>
    <property type="project" value="TreeGrafter"/>
</dbReference>
<reference evidence="14" key="1">
    <citation type="journal article" date="2013" name="PLoS ONE">
        <title>The Mitochondrial Genome of the Prasinophyte Prasinoderma coloniale Reveals Two Trans-Spliced Group I Introns in the Large Subunit rRNA Gene.</title>
        <authorList>
            <person name="Pombert J.F."/>
            <person name="Otis C."/>
            <person name="Turmel M."/>
            <person name="Lemieux C."/>
        </authorList>
    </citation>
    <scope>NUCLEOTIDE SEQUENCE</scope>
</reference>
<evidence type="ECO:0000256" key="10">
    <source>
        <dbReference type="ARBA" id="ARBA00023075"/>
    </source>
</evidence>
<sequence>MSLLPLLLLLPLLGVGGILLLPADRVETQKIVGLGASCATLLVSLGVYLQFNSATPKYQMVSSVPYLQEYGINFILGVDGISIFLVLLTTLLVPLCLLAGWTLTYGVKDYFIAFLALESLTLGVFLSLDLFMFYIFFEAVLIPMYVIIGVWGSRSRKIQAAYMFFLYTLAGSVLMLLALVLIATEAGTTDLTALANCEISFERQILVWIAFFVAFGVKIPMVPMHVWLPEAHVEAPTGGSVFLAGIMLKLGGYGFLRLSLPLLPDACVYFSPLVCTLSLAAIVYTSLTTIRQIDLKKIIAYSSVAHMGVVTLGIFSLTQTGIEGALFLMLGHGFVSSALFVMIGALYDRYKTRLVHYYGGLVLTMPLFGAIFVFLSMANIGLPGTVSFVGEFLVLCGCFSVSSVLAFGGALGMILGGAYQLWVCNRIIFGLPKTWALTAHADINRRELALLLPLLVGAVFFGIYPDALLNPMHASLAHLVAHLF</sequence>
<keyword evidence="8 12" id="KW-1133">Transmembrane helix</keyword>
<dbReference type="InterPro" id="IPR001750">
    <property type="entry name" value="ND/Mrp_TM"/>
</dbReference>
<keyword evidence="10 12" id="KW-0830">Ubiquinone</keyword>
<dbReference type="RefSeq" id="YP_008999865.1">
    <property type="nucleotide sequence ID" value="NC_023355.1"/>
</dbReference>
<dbReference type="InterPro" id="IPR010227">
    <property type="entry name" value="NADH_Q_OxRdtase_chainM/4"/>
</dbReference>
<dbReference type="GO" id="GO:0031966">
    <property type="term" value="C:mitochondrial membrane"/>
    <property type="evidence" value="ECO:0007669"/>
    <property type="project" value="UniProtKB-SubCell"/>
</dbReference>
<dbReference type="GO" id="GO:0008137">
    <property type="term" value="F:NADH dehydrogenase (ubiquinone) activity"/>
    <property type="evidence" value="ECO:0007669"/>
    <property type="project" value="UniProtKB-UniRule"/>
</dbReference>
<feature type="transmembrane region" description="Helical" evidence="12">
    <location>
        <begin position="134"/>
        <end position="152"/>
    </location>
</feature>
<dbReference type="PRINTS" id="PR01437">
    <property type="entry name" value="NUOXDRDTASE4"/>
</dbReference>
<feature type="transmembrane region" description="Helical" evidence="12">
    <location>
        <begin position="324"/>
        <end position="346"/>
    </location>
</feature>
<dbReference type="GO" id="GO:0048039">
    <property type="term" value="F:ubiquinone binding"/>
    <property type="evidence" value="ECO:0007669"/>
    <property type="project" value="TreeGrafter"/>
</dbReference>
<accession>V9PAD2</accession>
<evidence type="ECO:0000256" key="1">
    <source>
        <dbReference type="ARBA" id="ARBA00003257"/>
    </source>
</evidence>
<feature type="transmembrane region" description="Helical" evidence="12">
    <location>
        <begin position="6"/>
        <end position="24"/>
    </location>
</feature>
<evidence type="ECO:0000256" key="6">
    <source>
        <dbReference type="ARBA" id="ARBA00022692"/>
    </source>
</evidence>
<feature type="transmembrane region" description="Helical" evidence="12">
    <location>
        <begin position="268"/>
        <end position="287"/>
    </location>
</feature>
<feature type="transmembrane region" description="Helical" evidence="12">
    <location>
        <begin position="164"/>
        <end position="185"/>
    </location>
</feature>
<feature type="transmembrane region" description="Helical" evidence="12">
    <location>
        <begin position="358"/>
        <end position="380"/>
    </location>
</feature>
<dbReference type="NCBIfam" id="TIGR01972">
    <property type="entry name" value="NDH_I_M"/>
    <property type="match status" value="1"/>
</dbReference>
<feature type="transmembrane region" description="Helical" evidence="12">
    <location>
        <begin position="240"/>
        <end position="256"/>
    </location>
</feature>
<dbReference type="EC" id="7.1.1.2" evidence="4 12"/>
<comment type="similarity">
    <text evidence="3 12">Belongs to the complex I subunit 4 family.</text>
</comment>
<dbReference type="GeneID" id="18251344"/>
<comment type="catalytic activity">
    <reaction evidence="12">
        <text>a ubiquinone + NADH + 5 H(+)(in) = a ubiquinol + NAD(+) + 4 H(+)(out)</text>
        <dbReference type="Rhea" id="RHEA:29091"/>
        <dbReference type="Rhea" id="RHEA-COMP:9565"/>
        <dbReference type="Rhea" id="RHEA-COMP:9566"/>
        <dbReference type="ChEBI" id="CHEBI:15378"/>
        <dbReference type="ChEBI" id="CHEBI:16389"/>
        <dbReference type="ChEBI" id="CHEBI:17976"/>
        <dbReference type="ChEBI" id="CHEBI:57540"/>
        <dbReference type="ChEBI" id="CHEBI:57945"/>
        <dbReference type="EC" id="7.1.1.2"/>
    </reaction>
</comment>
<feature type="transmembrane region" description="Helical" evidence="12">
    <location>
        <begin position="448"/>
        <end position="465"/>
    </location>
</feature>
<dbReference type="GO" id="GO:0042773">
    <property type="term" value="P:ATP synthesis coupled electron transport"/>
    <property type="evidence" value="ECO:0007669"/>
    <property type="project" value="InterPro"/>
</dbReference>
<keyword evidence="12 14" id="KW-0496">Mitochondrion</keyword>
<feature type="transmembrane region" description="Helical" evidence="12">
    <location>
        <begin position="110"/>
        <end position="128"/>
    </location>
</feature>
<evidence type="ECO:0000256" key="7">
    <source>
        <dbReference type="ARBA" id="ARBA00022967"/>
    </source>
</evidence>
<evidence type="ECO:0000256" key="5">
    <source>
        <dbReference type="ARBA" id="ARBA00021006"/>
    </source>
</evidence>
<evidence type="ECO:0000256" key="2">
    <source>
        <dbReference type="ARBA" id="ARBA00004141"/>
    </source>
</evidence>
<evidence type="ECO:0000259" key="13">
    <source>
        <dbReference type="Pfam" id="PF00361"/>
    </source>
</evidence>
<evidence type="ECO:0000256" key="11">
    <source>
        <dbReference type="ARBA" id="ARBA00023136"/>
    </source>
</evidence>
<dbReference type="InterPro" id="IPR003918">
    <property type="entry name" value="NADH_UbQ_OxRdtase"/>
</dbReference>
<evidence type="ECO:0000256" key="4">
    <source>
        <dbReference type="ARBA" id="ARBA00012944"/>
    </source>
</evidence>
<feature type="domain" description="NADH:quinone oxidoreductase/Mrp antiporter transmembrane" evidence="13">
    <location>
        <begin position="127"/>
        <end position="405"/>
    </location>
</feature>
<comment type="subcellular location">
    <subcellularLocation>
        <location evidence="2">Membrane</location>
        <topology evidence="2">Multi-pass membrane protein</topology>
    </subcellularLocation>
    <subcellularLocation>
        <location evidence="12">Mitochondrion membrane</location>
        <topology evidence="12">Multi-pass membrane protein</topology>
    </subcellularLocation>
</comment>
<evidence type="ECO:0000313" key="14">
    <source>
        <dbReference type="EMBL" id="AGW52212.1"/>
    </source>
</evidence>
<dbReference type="EMBL" id="KF387569">
    <property type="protein sequence ID" value="AGW52212.1"/>
    <property type="molecule type" value="Genomic_DNA"/>
</dbReference>
<feature type="transmembrane region" description="Helical" evidence="12">
    <location>
        <begin position="71"/>
        <end position="98"/>
    </location>
</feature>
<gene>
    <name evidence="14" type="primary">nad4</name>
</gene>
<proteinExistence type="inferred from homology"/>
<keyword evidence="12" id="KW-0249">Electron transport</keyword>
<feature type="transmembrane region" description="Helical" evidence="12">
    <location>
        <begin position="392"/>
        <end position="419"/>
    </location>
</feature>
<dbReference type="Pfam" id="PF00361">
    <property type="entry name" value="Proton_antipo_M"/>
    <property type="match status" value="1"/>
</dbReference>
<protein>
    <recommendedName>
        <fullName evidence="5 12">NADH-ubiquinone oxidoreductase chain 4</fullName>
        <ecNumber evidence="4 12">7.1.1.2</ecNumber>
    </recommendedName>
</protein>
<feature type="transmembrane region" description="Helical" evidence="12">
    <location>
        <begin position="205"/>
        <end position="228"/>
    </location>
</feature>
<name>V9PAD2_9VIRI</name>
<evidence type="ECO:0000256" key="8">
    <source>
        <dbReference type="ARBA" id="ARBA00022989"/>
    </source>
</evidence>